<dbReference type="GO" id="GO:0003677">
    <property type="term" value="F:DNA binding"/>
    <property type="evidence" value="ECO:0007669"/>
    <property type="project" value="UniProtKB-KW"/>
</dbReference>
<accession>A0A5S9NEW3</accession>
<gene>
    <name evidence="7" type="primary">ohrR</name>
    <name evidence="7" type="ORF">IHBHHGIJ_01192</name>
    <name evidence="8" type="ORF">KFEGEMFD_02932</name>
</gene>
<dbReference type="InterPro" id="IPR055166">
    <property type="entry name" value="Transc_reg_Sar_Rot_HTH"/>
</dbReference>
<name>A0A5S9NEW3_9GAMM</name>
<feature type="domain" description="HTH marR-type" evidence="6">
    <location>
        <begin position="16"/>
        <end position="146"/>
    </location>
</feature>
<dbReference type="InterPro" id="IPR039422">
    <property type="entry name" value="MarR/SlyA-like"/>
</dbReference>
<dbReference type="EMBL" id="CACSIM010000005">
    <property type="protein sequence ID" value="CAA0113941.1"/>
    <property type="molecule type" value="Genomic_DNA"/>
</dbReference>
<keyword evidence="4" id="KW-0238">DNA-binding</keyword>
<evidence type="ECO:0000313" key="8">
    <source>
        <dbReference type="EMBL" id="CAA0113941.1"/>
    </source>
</evidence>
<evidence type="ECO:0000256" key="4">
    <source>
        <dbReference type="ARBA" id="ARBA00023125"/>
    </source>
</evidence>
<dbReference type="PANTHER" id="PTHR33164">
    <property type="entry name" value="TRANSCRIPTIONAL REGULATOR, MARR FAMILY"/>
    <property type="match status" value="1"/>
</dbReference>
<dbReference type="OrthoDB" id="9806864at2"/>
<dbReference type="FunFam" id="1.10.10.10:FF:000163">
    <property type="entry name" value="MarR family transcriptional regulator"/>
    <property type="match status" value="1"/>
</dbReference>
<dbReference type="Proteomes" id="UP000439591">
    <property type="component" value="Unassembled WGS sequence"/>
</dbReference>
<evidence type="ECO:0000259" key="6">
    <source>
        <dbReference type="PROSITE" id="PS50995"/>
    </source>
</evidence>
<dbReference type="SUPFAM" id="SSF46785">
    <property type="entry name" value="Winged helix' DNA-binding domain"/>
    <property type="match status" value="1"/>
</dbReference>
<reference evidence="9 10" key="1">
    <citation type="submission" date="2019-11" db="EMBL/GenBank/DDBJ databases">
        <authorList>
            <person name="Holert J."/>
        </authorList>
    </citation>
    <scope>NUCLEOTIDE SEQUENCE [LARGE SCALE GENOMIC DNA]</scope>
    <source>
        <strain evidence="8">BC3_2A</strain>
        <strain evidence="7">SB11_1A</strain>
    </source>
</reference>
<evidence type="ECO:0000256" key="3">
    <source>
        <dbReference type="ARBA" id="ARBA00023015"/>
    </source>
</evidence>
<dbReference type="EMBL" id="CACSIK010000001">
    <property type="protein sequence ID" value="CAA0087030.1"/>
    <property type="molecule type" value="Genomic_DNA"/>
</dbReference>
<dbReference type="SMART" id="SM00347">
    <property type="entry name" value="HTH_MARR"/>
    <property type="match status" value="1"/>
</dbReference>
<keyword evidence="2" id="KW-0963">Cytoplasm</keyword>
<comment type="subcellular location">
    <subcellularLocation>
        <location evidence="1">Cytoplasm</location>
    </subcellularLocation>
</comment>
<dbReference type="Gene3D" id="1.10.10.10">
    <property type="entry name" value="Winged helix-like DNA-binding domain superfamily/Winged helix DNA-binding domain"/>
    <property type="match status" value="1"/>
</dbReference>
<dbReference type="InterPro" id="IPR000835">
    <property type="entry name" value="HTH_MarR-typ"/>
</dbReference>
<evidence type="ECO:0000256" key="5">
    <source>
        <dbReference type="ARBA" id="ARBA00023163"/>
    </source>
</evidence>
<evidence type="ECO:0000313" key="10">
    <source>
        <dbReference type="Proteomes" id="UP000439591"/>
    </source>
</evidence>
<sequence length="155" mass="17709">MSVEGLSELPPQLELDNQLCFPLYAASRLITRLYQEKLAALDLTYPQYIVMMILWERAPCAIKVVSERALLNTNTLTPLLKRLESLGFVIRQRSVDDERVVMLHLTDKGKKLQRDCECVPEALLSKLDVETDELIQLKEIMSRLLPALSRAAELK</sequence>
<dbReference type="Pfam" id="PF22381">
    <property type="entry name" value="Staph_reg_Sar_Rot"/>
    <property type="match status" value="1"/>
</dbReference>
<dbReference type="PROSITE" id="PS50995">
    <property type="entry name" value="HTH_MARR_2"/>
    <property type="match status" value="1"/>
</dbReference>
<keyword evidence="9" id="KW-1185">Reference proteome</keyword>
<dbReference type="GO" id="GO:0003700">
    <property type="term" value="F:DNA-binding transcription factor activity"/>
    <property type="evidence" value="ECO:0007669"/>
    <property type="project" value="InterPro"/>
</dbReference>
<evidence type="ECO:0000256" key="1">
    <source>
        <dbReference type="ARBA" id="ARBA00004496"/>
    </source>
</evidence>
<dbReference type="GO" id="GO:0005737">
    <property type="term" value="C:cytoplasm"/>
    <property type="evidence" value="ECO:0007669"/>
    <property type="project" value="UniProtKB-SubCell"/>
</dbReference>
<evidence type="ECO:0000256" key="2">
    <source>
        <dbReference type="ARBA" id="ARBA00022490"/>
    </source>
</evidence>
<dbReference type="Proteomes" id="UP000435877">
    <property type="component" value="Unassembled WGS sequence"/>
</dbReference>
<keyword evidence="3" id="KW-0805">Transcription regulation</keyword>
<evidence type="ECO:0000313" key="7">
    <source>
        <dbReference type="EMBL" id="CAA0087030.1"/>
    </source>
</evidence>
<dbReference type="AlphaFoldDB" id="A0A5S9NEW3"/>
<dbReference type="InterPro" id="IPR036388">
    <property type="entry name" value="WH-like_DNA-bd_sf"/>
</dbReference>
<evidence type="ECO:0000313" key="9">
    <source>
        <dbReference type="Proteomes" id="UP000435877"/>
    </source>
</evidence>
<dbReference type="RefSeq" id="WP_159267810.1">
    <property type="nucleotide sequence ID" value="NZ_CACSIK010000001.1"/>
</dbReference>
<keyword evidence="5" id="KW-0804">Transcription</keyword>
<dbReference type="InterPro" id="IPR036390">
    <property type="entry name" value="WH_DNA-bd_sf"/>
</dbReference>
<organism evidence="7 9">
    <name type="scientific">Zhongshania aliphaticivorans</name>
    <dbReference type="NCBI Taxonomy" id="1470434"/>
    <lineage>
        <taxon>Bacteria</taxon>
        <taxon>Pseudomonadati</taxon>
        <taxon>Pseudomonadota</taxon>
        <taxon>Gammaproteobacteria</taxon>
        <taxon>Cellvibrionales</taxon>
        <taxon>Spongiibacteraceae</taxon>
        <taxon>Zhongshania</taxon>
    </lineage>
</organism>
<dbReference type="PANTHER" id="PTHR33164:SF5">
    <property type="entry name" value="ORGANIC HYDROPEROXIDE RESISTANCE TRANSCRIPTIONAL REGULATOR"/>
    <property type="match status" value="1"/>
</dbReference>
<protein>
    <submittedName>
        <fullName evidence="7">Organic hydroperoxide resistance transcriptional regulator</fullName>
    </submittedName>
</protein>
<proteinExistence type="predicted"/>
<dbReference type="GO" id="GO:0006950">
    <property type="term" value="P:response to stress"/>
    <property type="evidence" value="ECO:0007669"/>
    <property type="project" value="TreeGrafter"/>
</dbReference>